<evidence type="ECO:0000313" key="3">
    <source>
        <dbReference type="Proteomes" id="UP001158576"/>
    </source>
</evidence>
<name>A0ABN7T0I1_OIKDI</name>
<evidence type="ECO:0000256" key="1">
    <source>
        <dbReference type="SAM" id="MobiDB-lite"/>
    </source>
</evidence>
<dbReference type="Proteomes" id="UP001158576">
    <property type="component" value="Chromosome 2"/>
</dbReference>
<feature type="region of interest" description="Disordered" evidence="1">
    <location>
        <begin position="1476"/>
        <end position="1512"/>
    </location>
</feature>
<organism evidence="2 3">
    <name type="scientific">Oikopleura dioica</name>
    <name type="common">Tunicate</name>
    <dbReference type="NCBI Taxonomy" id="34765"/>
    <lineage>
        <taxon>Eukaryota</taxon>
        <taxon>Metazoa</taxon>
        <taxon>Chordata</taxon>
        <taxon>Tunicata</taxon>
        <taxon>Appendicularia</taxon>
        <taxon>Copelata</taxon>
        <taxon>Oikopleuridae</taxon>
        <taxon>Oikopleura</taxon>
    </lineage>
</organism>
<feature type="region of interest" description="Disordered" evidence="1">
    <location>
        <begin position="866"/>
        <end position="914"/>
    </location>
</feature>
<keyword evidence="3" id="KW-1185">Reference proteome</keyword>
<feature type="compositionally biased region" description="Basic and acidic residues" evidence="1">
    <location>
        <begin position="866"/>
        <end position="898"/>
    </location>
</feature>
<feature type="compositionally biased region" description="Acidic residues" evidence="1">
    <location>
        <begin position="899"/>
        <end position="910"/>
    </location>
</feature>
<reference evidence="2 3" key="1">
    <citation type="submission" date="2021-04" db="EMBL/GenBank/DDBJ databases">
        <authorList>
            <person name="Bliznina A."/>
        </authorList>
    </citation>
    <scope>NUCLEOTIDE SEQUENCE [LARGE SCALE GENOMIC DNA]</scope>
</reference>
<feature type="compositionally biased region" description="Acidic residues" evidence="1">
    <location>
        <begin position="1477"/>
        <end position="1512"/>
    </location>
</feature>
<accession>A0ABN7T0I1</accession>
<proteinExistence type="predicted"/>
<feature type="region of interest" description="Disordered" evidence="1">
    <location>
        <begin position="939"/>
        <end position="1007"/>
    </location>
</feature>
<gene>
    <name evidence="2" type="ORF">OKIOD_LOCUS13710</name>
</gene>
<feature type="compositionally biased region" description="Polar residues" evidence="1">
    <location>
        <begin position="952"/>
        <end position="965"/>
    </location>
</feature>
<sequence length="1512" mass="172771">MGTSLRGNAFEKSFKDAFRNEFGDEPIFNSRSMVKVTFKFAELIRKAAIRDEFATFDANDIISVLDAHSSVIRYVSVIMPRQDRTCFNTVDFNYRCDSLLAELYQNEIFYPEKIQMKWRMIVRNFVEINGIQYIRNDLNQNEQPKHTIVTIDEILCAPCLKTTQKTFDHLPALIVILFMCLFIYTGRALLRTTEGEPPPQIPPKFYAGDQFPFTELYGFGATNPSKSTHLVLKEILQAKEHLPLNWFSDIWSCIASDRSLLILRFPSPRNFILGFTYATLDWIVDRQSSFGEYGHLSPMRPVAIVVVASLTHKRDIATLIKKRLEYLPIFITTAEDFLHKTASKSLLLDSVEKIIIQDPAEFLHLAPIHQVIKQVQSAVQTTDGIGIESLNLYLDSTRAFPEFLQYFNADDSLYITDNLVESHALQGTKMVVSNHPVIPKVAKDAFFGKTFPVEMSDFSKFIAAPKLSSISVTQIPPNSLSFSSILSSSLSCPFNHRDKVTIAVTIPPFLEEGKSIVGWQKVHDLYLQIMREFPDQKLFPSDVLEKFSKVNHCPMMIKRGFCDAPFFCRRKAGGKGPTYHNHFQPSVDQTEKDETYIVTKINDLNEITAIASSSDLPKLLNLSQKLKSIMPTDQNAKKFNVGKDFGIGTLVSVSHIFNGQKINARGRVEQVDIKRDRFHNRICALLLLDTEEILEVKDDDVEIADEEVFGLKAFPLISTKIIIPGMKKVSFEKSKEACLFMMKLLEYKNEKVKLKKIGSIDNGRVVYAEDVLFRSGISLVLQLVEEGYGMIDERDKNQILQMLRVSLGKASVGKIETGTAEQIPFSEIKKEVSPPNEEKTGFFDFLNDDGKMTPEEQMNELLRTLRERSKTTEEKTSFDGMLEKELLRVDQNESKDEEEKTNEEESEEMSTETRMLSEVVVEVETLNLEEEGQEVRDFFGASPSKNDEQQSKKANSQGEMSNEALNQPEESKEIMPVEEEGLEKSSSFEEIEAPQDSRDTAQSSEEETIELISLEPRDLPVDIEDLIPFSICKLNFASVTMEGAFSAALCDLSDAEKSVIKRFEEMAKLGEFSSILDIAVDLQTILEDDEEYENPIVKHLFVLLSISLPKWKIKDEVVSGFYTYMLSRTKRLDAPLRKKILFDLREIYREKPNSMQKRFICEILKGFEVYDFVNHENEHWQLLQSYLCEEQFPDFECFFELWKVASGRKDTIITAEIISCVNKVCLLFANFGRDFSDEQRTGFGKGFIEDWVLPVITQLLSRPSLPESITPIYKHVIIVMKETLKRCCFEPVVELLVPKIEKLKELNRQFSNAERNNDFALKSEQGLGLNGIFGAVIKSAVQAKKMIGFRNMSGASPDPNLRERDGGRALSLKWLEHRGWIQLKTDLPREVVQIESYDFQLIDAKILRVFIRDSKGQNFSQTIELLEVVKNVRVAPVSARVLKFRINKFNRDKWGKVSWLKGSFLSRDIEGAWSDFENTDDEEEDLNDQVPPDDEDEFDEIDGDVSELDIVD</sequence>
<protein>
    <submittedName>
        <fullName evidence="2">Oidioi.mRNA.OKI2018_I69.chr2.g4945.t2.cds</fullName>
    </submittedName>
</protein>
<dbReference type="EMBL" id="OU015567">
    <property type="protein sequence ID" value="CAG5110557.1"/>
    <property type="molecule type" value="Genomic_DNA"/>
</dbReference>
<evidence type="ECO:0000313" key="2">
    <source>
        <dbReference type="EMBL" id="CAG5110557.1"/>
    </source>
</evidence>